<dbReference type="GO" id="GO:0016740">
    <property type="term" value="F:transferase activity"/>
    <property type="evidence" value="ECO:0007669"/>
    <property type="project" value="UniProtKB-KW"/>
</dbReference>
<evidence type="ECO:0000313" key="2">
    <source>
        <dbReference type="EMBL" id="EKO36191.1"/>
    </source>
</evidence>
<protein>
    <submittedName>
        <fullName evidence="2">MobA-like NTP transferase domain protein</fullName>
    </submittedName>
</protein>
<accession>K6GGM6</accession>
<keyword evidence="3" id="KW-1185">Reference proteome</keyword>
<dbReference type="InterPro" id="IPR005835">
    <property type="entry name" value="NTP_transferase_dom"/>
</dbReference>
<dbReference type="SUPFAM" id="SSF53448">
    <property type="entry name" value="Nucleotide-diphospho-sugar transferases"/>
    <property type="match status" value="1"/>
</dbReference>
<evidence type="ECO:0000313" key="3">
    <source>
        <dbReference type="Proteomes" id="UP000010310"/>
    </source>
</evidence>
<dbReference type="STRING" id="1208365.B273_0739"/>
<dbReference type="InterPro" id="IPR029044">
    <property type="entry name" value="Nucleotide-diphossugar_trans"/>
</dbReference>
<dbReference type="InterPro" id="IPR050486">
    <property type="entry name" value="Mannose-1P_guanyltransferase"/>
</dbReference>
<feature type="domain" description="Nucleotidyl transferase" evidence="1">
    <location>
        <begin position="2"/>
        <end position="123"/>
    </location>
</feature>
<dbReference type="Pfam" id="PF00483">
    <property type="entry name" value="NTP_transferase"/>
    <property type="match status" value="1"/>
</dbReference>
<organism evidence="2 3">
    <name type="scientific">SAR86 cluster bacterium SAR86E</name>
    <dbReference type="NCBI Taxonomy" id="1208365"/>
    <lineage>
        <taxon>Bacteria</taxon>
        <taxon>Pseudomonadati</taxon>
        <taxon>Pseudomonadota</taxon>
        <taxon>Gammaproteobacteria</taxon>
        <taxon>SAR86 cluster</taxon>
    </lineage>
</organism>
<dbReference type="PANTHER" id="PTHR22572">
    <property type="entry name" value="SUGAR-1-PHOSPHATE GUANYL TRANSFERASE"/>
    <property type="match status" value="1"/>
</dbReference>
<keyword evidence="2" id="KW-0808">Transferase</keyword>
<name>K6GGM6_9GAMM</name>
<reference evidence="2 3" key="1">
    <citation type="submission" date="2012-09" db="EMBL/GenBank/DDBJ databases">
        <authorList>
            <person name="Dupont C.L."/>
            <person name="Rusch D.B."/>
            <person name="Lombardo M.-J."/>
            <person name="Novotny M."/>
            <person name="Yee-Greenbaum J."/>
            <person name="Laskin R."/>
        </authorList>
    </citation>
    <scope>NUCLEOTIDE SEQUENCE [LARGE SCALE GENOMIC DNA]</scope>
    <source>
        <strain evidence="2">SAR86E</strain>
    </source>
</reference>
<gene>
    <name evidence="2" type="ORF">B273_0739</name>
</gene>
<dbReference type="EMBL" id="AMWX01000012">
    <property type="protein sequence ID" value="EKO36191.1"/>
    <property type="molecule type" value="Genomic_DNA"/>
</dbReference>
<proteinExistence type="predicted"/>
<dbReference type="CDD" id="cd06422">
    <property type="entry name" value="NTP_transferase_like_1"/>
    <property type="match status" value="1"/>
</dbReference>
<evidence type="ECO:0000259" key="1">
    <source>
        <dbReference type="Pfam" id="PF00483"/>
    </source>
</evidence>
<dbReference type="AlphaFoldDB" id="K6GGM6"/>
<sequence>MKAMILAAGLGSRLRPFTNKLPKPLLKIGSGTLIERSLNNLKKLGVDEFIINISYLGDQIKDAMKSSQNGTNITFIEEPFPFGTGGALVNAKAHLGNEPFMLSTSDIIFDFSQTKLPVHVESAHLIAVKNPDHNQKGDFSINKNTVFVHNERNDFTYSGVSIINPKILEAHVSREYPFDLWNTILKPLVTNSLITAHLDNSLWIDVGTEDRLELARRVLKDEN</sequence>
<dbReference type="Proteomes" id="UP000010310">
    <property type="component" value="Unassembled WGS sequence"/>
</dbReference>
<comment type="caution">
    <text evidence="2">The sequence shown here is derived from an EMBL/GenBank/DDBJ whole genome shotgun (WGS) entry which is preliminary data.</text>
</comment>
<dbReference type="Gene3D" id="3.90.550.10">
    <property type="entry name" value="Spore Coat Polysaccharide Biosynthesis Protein SpsA, Chain A"/>
    <property type="match status" value="1"/>
</dbReference>